<dbReference type="SUPFAM" id="SSF55961">
    <property type="entry name" value="Bet v1-like"/>
    <property type="match status" value="1"/>
</dbReference>
<dbReference type="Proteomes" id="UP000272888">
    <property type="component" value="Unassembled WGS sequence"/>
</dbReference>
<keyword evidence="2" id="KW-1185">Reference proteome</keyword>
<organism evidence="1 2">
    <name type="scientific">Corallococcus llansteffanensis</name>
    <dbReference type="NCBI Taxonomy" id="2316731"/>
    <lineage>
        <taxon>Bacteria</taxon>
        <taxon>Pseudomonadati</taxon>
        <taxon>Myxococcota</taxon>
        <taxon>Myxococcia</taxon>
        <taxon>Myxococcales</taxon>
        <taxon>Cystobacterineae</taxon>
        <taxon>Myxococcaceae</taxon>
        <taxon>Corallococcus</taxon>
    </lineage>
</organism>
<evidence type="ECO:0000313" key="1">
    <source>
        <dbReference type="EMBL" id="RKH56231.1"/>
    </source>
</evidence>
<proteinExistence type="predicted"/>
<dbReference type="InterPro" id="IPR023393">
    <property type="entry name" value="START-like_dom_sf"/>
</dbReference>
<dbReference type="EMBL" id="RAWB01000216">
    <property type="protein sequence ID" value="RKH56231.1"/>
    <property type="molecule type" value="Genomic_DNA"/>
</dbReference>
<evidence type="ECO:0008006" key="3">
    <source>
        <dbReference type="Google" id="ProtNLM"/>
    </source>
</evidence>
<dbReference type="Gene3D" id="3.30.530.20">
    <property type="match status" value="1"/>
</dbReference>
<accession>A0A3A8PNH3</accession>
<evidence type="ECO:0000313" key="2">
    <source>
        <dbReference type="Proteomes" id="UP000272888"/>
    </source>
</evidence>
<gene>
    <name evidence="1" type="ORF">D7V93_20620</name>
</gene>
<sequence length="138" mass="14608">MSPITFALEWRFPSGMAQALAVHGARFEAPFWADFRIQGDTRSITLPDGTVITETLGGADAMGYRYTASGVDGISGYQGSFQVVDDGSATTLTWTTSFQARDSDAAARMVTINAGGGQAMLAELTAYFAPKPATPSRN</sequence>
<comment type="caution">
    <text evidence="1">The sequence shown here is derived from an EMBL/GenBank/DDBJ whole genome shotgun (WGS) entry which is preliminary data.</text>
</comment>
<name>A0A3A8PNH3_9BACT</name>
<dbReference type="AlphaFoldDB" id="A0A3A8PNH3"/>
<protein>
    <recommendedName>
        <fullName evidence="3">SRPBCC family protein</fullName>
    </recommendedName>
</protein>
<reference evidence="2" key="1">
    <citation type="submission" date="2018-09" db="EMBL/GenBank/DDBJ databases">
        <authorList>
            <person name="Livingstone P.G."/>
            <person name="Whitworth D.E."/>
        </authorList>
    </citation>
    <scope>NUCLEOTIDE SEQUENCE [LARGE SCALE GENOMIC DNA]</scope>
    <source>
        <strain evidence="2">CA051B</strain>
    </source>
</reference>
<dbReference type="RefSeq" id="WP_120645042.1">
    <property type="nucleotide sequence ID" value="NZ_RAWB01000216.1"/>
</dbReference>